<evidence type="ECO:0000256" key="2">
    <source>
        <dbReference type="ARBA" id="ARBA00007092"/>
    </source>
</evidence>
<evidence type="ECO:0000256" key="9">
    <source>
        <dbReference type="PIRSR" id="PIRSR604808-1"/>
    </source>
</evidence>
<dbReference type="GO" id="GO:0008081">
    <property type="term" value="F:phosphoric diester hydrolase activity"/>
    <property type="evidence" value="ECO:0007669"/>
    <property type="project" value="TreeGrafter"/>
</dbReference>
<feature type="active site" description="Proton acceptor" evidence="9">
    <location>
        <position position="239"/>
    </location>
</feature>
<comment type="catalytic activity">
    <reaction evidence="1">
        <text>Exonucleolytic cleavage in the 3'- to 5'-direction to yield nucleoside 5'-phosphates.</text>
        <dbReference type="EC" id="3.1.11.2"/>
    </reaction>
</comment>
<evidence type="ECO:0000313" key="13">
    <source>
        <dbReference type="Ensembl" id="ENSLLEP00000026413.1"/>
    </source>
</evidence>
<dbReference type="Ensembl" id="ENSLLET00000027425.1">
    <property type="protein sequence ID" value="ENSLLEP00000026413.1"/>
    <property type="gene ID" value="ENSLLEG00000016754.1"/>
</dbReference>
<keyword evidence="7 10" id="KW-0460">Magnesium</keyword>
<dbReference type="OrthoDB" id="9836372at2759"/>
<reference evidence="13" key="1">
    <citation type="submission" date="2025-08" db="UniProtKB">
        <authorList>
            <consortium name="Ensembl"/>
        </authorList>
    </citation>
    <scope>IDENTIFICATION</scope>
</reference>
<keyword evidence="10" id="KW-0464">Manganese</keyword>
<evidence type="ECO:0000256" key="1">
    <source>
        <dbReference type="ARBA" id="ARBA00000493"/>
    </source>
</evidence>
<dbReference type="PANTHER" id="PTHR22748">
    <property type="entry name" value="AP ENDONUCLEASE"/>
    <property type="match status" value="1"/>
</dbReference>
<dbReference type="SUPFAM" id="SSF56219">
    <property type="entry name" value="DNase I-like"/>
    <property type="match status" value="1"/>
</dbReference>
<feature type="binding site" evidence="10">
    <location>
        <position position="48"/>
    </location>
    <ligand>
        <name>Mg(2+)</name>
        <dbReference type="ChEBI" id="CHEBI:18420"/>
        <label>1</label>
    </ligand>
</feature>
<feature type="binding site" evidence="10">
    <location>
        <position position="153"/>
    </location>
    <ligand>
        <name>Mg(2+)</name>
        <dbReference type="ChEBI" id="CHEBI:18420"/>
        <label>1</label>
    </ligand>
</feature>
<dbReference type="GeneTree" id="ENSGT00950000183016"/>
<evidence type="ECO:0000313" key="14">
    <source>
        <dbReference type="Proteomes" id="UP000694569"/>
    </source>
</evidence>
<dbReference type="InterPro" id="IPR005135">
    <property type="entry name" value="Endo/exonuclease/phosphatase"/>
</dbReference>
<organism evidence="13 14">
    <name type="scientific">Leptobrachium leishanense</name>
    <name type="common">Leishan spiny toad</name>
    <dbReference type="NCBI Taxonomy" id="445787"/>
    <lineage>
        <taxon>Eukaryota</taxon>
        <taxon>Metazoa</taxon>
        <taxon>Chordata</taxon>
        <taxon>Craniata</taxon>
        <taxon>Vertebrata</taxon>
        <taxon>Euteleostomi</taxon>
        <taxon>Amphibia</taxon>
        <taxon>Batrachia</taxon>
        <taxon>Anura</taxon>
        <taxon>Pelobatoidea</taxon>
        <taxon>Megophryidae</taxon>
        <taxon>Leptobrachium</taxon>
    </lineage>
</organism>
<dbReference type="PANTHER" id="PTHR22748:SF26">
    <property type="entry name" value="ENDONUCLEASE_EXONUCLEASE_PHOSPHATASE DOMAIN-CONTAINING PROTEIN"/>
    <property type="match status" value="1"/>
</dbReference>
<name>A0A8C5WBK3_9ANUR</name>
<dbReference type="Pfam" id="PF03372">
    <property type="entry name" value="Exo_endo_phos"/>
    <property type="match status" value="1"/>
</dbReference>
<feature type="domain" description="Endonuclease/exonuclease/phosphatase" evidence="12">
    <location>
        <begin position="16"/>
        <end position="239"/>
    </location>
</feature>
<comment type="cofactor">
    <cofactor evidence="10">
        <name>Mg(2+)</name>
        <dbReference type="ChEBI" id="CHEBI:18420"/>
    </cofactor>
    <cofactor evidence="10">
        <name>Mn(2+)</name>
        <dbReference type="ChEBI" id="CHEBI:29035"/>
    </cofactor>
    <text evidence="10">Probably binds two magnesium or manganese ions per subunit.</text>
</comment>
<dbReference type="GO" id="GO:0008311">
    <property type="term" value="F:double-stranded DNA 3'-5' DNA exonuclease activity"/>
    <property type="evidence" value="ECO:0007669"/>
    <property type="project" value="UniProtKB-EC"/>
</dbReference>
<protein>
    <recommendedName>
        <fullName evidence="3">exodeoxyribonuclease III</fullName>
        <ecNumber evidence="3">3.1.11.2</ecNumber>
    </recommendedName>
</protein>
<evidence type="ECO:0000256" key="6">
    <source>
        <dbReference type="ARBA" id="ARBA00022801"/>
    </source>
</evidence>
<feature type="binding site" evidence="10">
    <location>
        <position position="238"/>
    </location>
    <ligand>
        <name>Mg(2+)</name>
        <dbReference type="ChEBI" id="CHEBI:18420"/>
        <label>1</label>
    </ligand>
</feature>
<keyword evidence="4 10" id="KW-0479">Metal-binding</keyword>
<evidence type="ECO:0000256" key="11">
    <source>
        <dbReference type="PIRSR" id="PIRSR604808-3"/>
    </source>
</evidence>
<feature type="binding site" evidence="10">
    <location>
        <position position="151"/>
    </location>
    <ligand>
        <name>Mg(2+)</name>
        <dbReference type="ChEBI" id="CHEBI:18420"/>
        <label>1</label>
    </ligand>
</feature>
<feature type="active site" description="Proton donor/acceptor" evidence="9">
    <location>
        <position position="151"/>
    </location>
</feature>
<keyword evidence="6" id="KW-0378">Hydrolase</keyword>
<dbReference type="GO" id="GO:0003906">
    <property type="term" value="F:DNA-(apurinic or apyrimidinic site) endonuclease activity"/>
    <property type="evidence" value="ECO:0007669"/>
    <property type="project" value="TreeGrafter"/>
</dbReference>
<accession>A0A8C5WBK3</accession>
<sequence length="334" mass="38324">MTCRSSSYVPADLQLLSHNVRGLNVPEKRSRLLRDLRSSRVSVALLQETHFRSGMAPALKDSYYPMGFFSNYTLSKSRGAAILISRDVPFMVEAELTDEGGRYVFVRGSILDKIYTFASIYLPNKKQHSCLARILRVLESFQQGITVIAGDFNVTLEPQLDSSTGSTTTPAHVLRSMRRSLHDHRLVDLWRALHPTERDYSFFSPVHLKHTRIDYFFIHCHNFALANSIEIAATTWSDHAPLHLKLQSPLMIPRDRQWRLNVSLLEDPPIRAELHAVLEHFFKENITTDVPISTIWEAHKAVIRGFFISKGTARKKLRDEERRTTMSNIRALEL</sequence>
<feature type="site" description="Transition state stabilizer" evidence="11">
    <location>
        <position position="153"/>
    </location>
</feature>
<evidence type="ECO:0000256" key="4">
    <source>
        <dbReference type="ARBA" id="ARBA00022723"/>
    </source>
</evidence>
<dbReference type="InterPro" id="IPR004808">
    <property type="entry name" value="AP_endonuc_1"/>
</dbReference>
<feature type="binding site" evidence="10">
    <location>
        <position position="239"/>
    </location>
    <ligand>
        <name>Mg(2+)</name>
        <dbReference type="ChEBI" id="CHEBI:18420"/>
        <label>1</label>
    </ligand>
</feature>
<evidence type="ECO:0000259" key="12">
    <source>
        <dbReference type="Pfam" id="PF03372"/>
    </source>
</evidence>
<feature type="site" description="Interaction with DNA substrate" evidence="11">
    <location>
        <position position="239"/>
    </location>
</feature>
<dbReference type="GO" id="GO:0006284">
    <property type="term" value="P:base-excision repair"/>
    <property type="evidence" value="ECO:0007669"/>
    <property type="project" value="TreeGrafter"/>
</dbReference>
<reference evidence="13" key="2">
    <citation type="submission" date="2025-09" db="UniProtKB">
        <authorList>
            <consortium name="Ensembl"/>
        </authorList>
    </citation>
    <scope>IDENTIFICATION</scope>
</reference>
<evidence type="ECO:0000256" key="7">
    <source>
        <dbReference type="ARBA" id="ARBA00022842"/>
    </source>
</evidence>
<dbReference type="GO" id="GO:0046872">
    <property type="term" value="F:metal ion binding"/>
    <property type="evidence" value="ECO:0007669"/>
    <property type="project" value="UniProtKB-KW"/>
</dbReference>
<dbReference type="InterPro" id="IPR036691">
    <property type="entry name" value="Endo/exonu/phosph_ase_sf"/>
</dbReference>
<feature type="binding site" evidence="10">
    <location>
        <position position="19"/>
    </location>
    <ligand>
        <name>Mg(2+)</name>
        <dbReference type="ChEBI" id="CHEBI:18420"/>
        <label>1</label>
    </ligand>
</feature>
<dbReference type="Proteomes" id="UP000694569">
    <property type="component" value="Unplaced"/>
</dbReference>
<dbReference type="GO" id="GO:0005634">
    <property type="term" value="C:nucleus"/>
    <property type="evidence" value="ECO:0007669"/>
    <property type="project" value="TreeGrafter"/>
</dbReference>
<dbReference type="AlphaFoldDB" id="A0A8C5WBK3"/>
<proteinExistence type="inferred from homology"/>
<evidence type="ECO:0000256" key="3">
    <source>
        <dbReference type="ARBA" id="ARBA00012115"/>
    </source>
</evidence>
<dbReference type="EC" id="3.1.11.2" evidence="3"/>
<feature type="active site" evidence="9">
    <location>
        <position position="121"/>
    </location>
</feature>
<feature type="site" description="Important for catalytic activity" evidence="11">
    <location>
        <position position="214"/>
    </location>
</feature>
<keyword evidence="14" id="KW-1185">Reference proteome</keyword>
<evidence type="ECO:0000256" key="8">
    <source>
        <dbReference type="ARBA" id="ARBA00023204"/>
    </source>
</evidence>
<evidence type="ECO:0000256" key="10">
    <source>
        <dbReference type="PIRSR" id="PIRSR604808-2"/>
    </source>
</evidence>
<comment type="similarity">
    <text evidence="2">Belongs to the DNA repair enzymes AP/ExoA family.</text>
</comment>
<dbReference type="Gene3D" id="3.60.10.10">
    <property type="entry name" value="Endonuclease/exonuclease/phosphatase"/>
    <property type="match status" value="1"/>
</dbReference>
<dbReference type="CDD" id="cd09076">
    <property type="entry name" value="L1-EN"/>
    <property type="match status" value="1"/>
</dbReference>
<keyword evidence="5" id="KW-0227">DNA damage</keyword>
<keyword evidence="8" id="KW-0234">DNA repair</keyword>
<evidence type="ECO:0000256" key="5">
    <source>
        <dbReference type="ARBA" id="ARBA00022763"/>
    </source>
</evidence>